<protein>
    <recommendedName>
        <fullName evidence="3">F-box domain-containing protein</fullName>
    </recommendedName>
</protein>
<evidence type="ECO:0008006" key="3">
    <source>
        <dbReference type="Google" id="ProtNLM"/>
    </source>
</evidence>
<proteinExistence type="predicted"/>
<comment type="caution">
    <text evidence="1">The sequence shown here is derived from an EMBL/GenBank/DDBJ whole genome shotgun (WGS) entry which is preliminary data.</text>
</comment>
<name>K0KJW0_WICCF</name>
<accession>K0KJW0</accession>
<gene>
    <name evidence="1" type="ORF">BN7_939</name>
</gene>
<dbReference type="Proteomes" id="UP000009328">
    <property type="component" value="Unassembled WGS sequence"/>
</dbReference>
<dbReference type="EMBL" id="CAIF01000020">
    <property type="protein sequence ID" value="CCH41398.1"/>
    <property type="molecule type" value="Genomic_DNA"/>
</dbReference>
<dbReference type="AlphaFoldDB" id="K0KJW0"/>
<evidence type="ECO:0000313" key="2">
    <source>
        <dbReference type="Proteomes" id="UP000009328"/>
    </source>
</evidence>
<keyword evidence="2" id="KW-1185">Reference proteome</keyword>
<dbReference type="InParanoid" id="K0KJW0"/>
<sequence length="400" mass="47419">MSNTFAHFKTDFNLIYNKLISQYDNSIKLDDLPREILYEIARYVSPYNLMLTNKHLCDMFVPYYYQNIHIFLVLSKTLKVRNVAITFWDFGYNNILDTYRDKKTTIKDRILNCANFDYEALDTDVNFDRLNKGNNLSEYHNDSLDFMPKSIYRYGQIQHILQNTIANPHSKFKKYIKKLYVDISIFDGFPHLISNEESPVYKKLKSLKKIHKKNIFMLHLNPKEIETETEREVTHEIFERPNQVGIQSIAINSYAKEFVLLGVLYNFHYNHRRKNFMKLRTIEKVKQFNAYECWEDKMESIKQDQIDSEKSKELITREVFSAKAAIIFRKRTFISKNIVTELLNDLLDVIGSSQNFDCSYTINGILSNSFIKSERGPEFFGEDFFKLKPTFIVINKPKTN</sequence>
<evidence type="ECO:0000313" key="1">
    <source>
        <dbReference type="EMBL" id="CCH41398.1"/>
    </source>
</evidence>
<organism evidence="1 2">
    <name type="scientific">Wickerhamomyces ciferrii (strain ATCC 14091 / BCRC 22168 / CBS 111 / JCM 3599 / NBRC 0793 / NRRL Y-1031 F-60-10)</name>
    <name type="common">Yeast</name>
    <name type="synonym">Pichia ciferrii</name>
    <dbReference type="NCBI Taxonomy" id="1206466"/>
    <lineage>
        <taxon>Eukaryota</taxon>
        <taxon>Fungi</taxon>
        <taxon>Dikarya</taxon>
        <taxon>Ascomycota</taxon>
        <taxon>Saccharomycotina</taxon>
        <taxon>Saccharomycetes</taxon>
        <taxon>Phaffomycetales</taxon>
        <taxon>Wickerhamomycetaceae</taxon>
        <taxon>Wickerhamomyces</taxon>
    </lineage>
</organism>
<reference evidence="1 2" key="1">
    <citation type="journal article" date="2012" name="Eukaryot. Cell">
        <title>Draft genome sequence of Wickerhamomyces ciferrii NRRL Y-1031 F-60-10.</title>
        <authorList>
            <person name="Schneider J."/>
            <person name="Andrea H."/>
            <person name="Blom J."/>
            <person name="Jaenicke S."/>
            <person name="Ruckert C."/>
            <person name="Schorsch C."/>
            <person name="Szczepanowski R."/>
            <person name="Farwick M."/>
            <person name="Goesmann A."/>
            <person name="Puhler A."/>
            <person name="Schaffer S."/>
            <person name="Tauch A."/>
            <person name="Kohler T."/>
            <person name="Brinkrolf K."/>
        </authorList>
    </citation>
    <scope>NUCLEOTIDE SEQUENCE [LARGE SCALE GENOMIC DNA]</scope>
    <source>
        <strain evidence="2">ATCC 14091 / BCRC 22168 / CBS 111 / JCM 3599 / NBRC 0793 / NRRL Y-1031 F-60-10</strain>
    </source>
</reference>
<dbReference type="HOGENOM" id="CLU_657576_0_0_1"/>